<protein>
    <submittedName>
        <fullName evidence="1">Uncharacterized protein</fullName>
    </submittedName>
</protein>
<dbReference type="Proteomes" id="UP000291084">
    <property type="component" value="Chromosome 5"/>
</dbReference>
<proteinExistence type="predicted"/>
<evidence type="ECO:0000313" key="1">
    <source>
        <dbReference type="EMBL" id="BAT87943.1"/>
    </source>
</evidence>
<reference evidence="1 2" key="1">
    <citation type="journal article" date="2015" name="Sci. Rep.">
        <title>The power of single molecule real-time sequencing technology in the de novo assembly of a eukaryotic genome.</title>
        <authorList>
            <person name="Sakai H."/>
            <person name="Naito K."/>
            <person name="Ogiso-Tanaka E."/>
            <person name="Takahashi Y."/>
            <person name="Iseki K."/>
            <person name="Muto C."/>
            <person name="Satou K."/>
            <person name="Teruya K."/>
            <person name="Shiroma A."/>
            <person name="Shimoji M."/>
            <person name="Hirano T."/>
            <person name="Itoh T."/>
            <person name="Kaga A."/>
            <person name="Tomooka N."/>
        </authorList>
    </citation>
    <scope>NUCLEOTIDE SEQUENCE [LARGE SCALE GENOMIC DNA]</scope>
    <source>
        <strain evidence="2">cv. Shumari</strain>
    </source>
</reference>
<sequence>MAWLRREEKEGGDGRVREVKVVQVEVEVRSGMRIEWFLERTRHCSTPPPSFKRLVVSYSVQTVNVRSR</sequence>
<dbReference type="EMBL" id="AP015038">
    <property type="protein sequence ID" value="BAT87943.1"/>
    <property type="molecule type" value="Genomic_DNA"/>
</dbReference>
<name>A0A0S3S521_PHAAN</name>
<evidence type="ECO:0000313" key="2">
    <source>
        <dbReference type="Proteomes" id="UP000291084"/>
    </source>
</evidence>
<gene>
    <name evidence="1" type="primary">Vigan.05G136800</name>
    <name evidence="1" type="ORF">VIGAN_05136800</name>
</gene>
<accession>A0A0S3S521</accession>
<dbReference type="AlphaFoldDB" id="A0A0S3S521"/>
<keyword evidence="2" id="KW-1185">Reference proteome</keyword>
<organism evidence="1 2">
    <name type="scientific">Vigna angularis var. angularis</name>
    <dbReference type="NCBI Taxonomy" id="157739"/>
    <lineage>
        <taxon>Eukaryota</taxon>
        <taxon>Viridiplantae</taxon>
        <taxon>Streptophyta</taxon>
        <taxon>Embryophyta</taxon>
        <taxon>Tracheophyta</taxon>
        <taxon>Spermatophyta</taxon>
        <taxon>Magnoliopsida</taxon>
        <taxon>eudicotyledons</taxon>
        <taxon>Gunneridae</taxon>
        <taxon>Pentapetalae</taxon>
        <taxon>rosids</taxon>
        <taxon>fabids</taxon>
        <taxon>Fabales</taxon>
        <taxon>Fabaceae</taxon>
        <taxon>Papilionoideae</taxon>
        <taxon>50 kb inversion clade</taxon>
        <taxon>NPAAA clade</taxon>
        <taxon>indigoferoid/millettioid clade</taxon>
        <taxon>Phaseoleae</taxon>
        <taxon>Vigna</taxon>
    </lineage>
</organism>